<feature type="region of interest" description="Disordered" evidence="1">
    <location>
        <begin position="207"/>
        <end position="256"/>
    </location>
</feature>
<protein>
    <submittedName>
        <fullName evidence="2">Uncharacterized protein</fullName>
    </submittedName>
</protein>
<sequence length="324" mass="35984">MPKASGKKRASSPNPLWSRLRQQQSRSNNLTSFFPHPAPGEMRDMPYPLNTYGGLVEPNMIWYHIRKYKFPSPRCFHNIEARTFVVASGAYKGCAMAACGQKAKYGPRCPFWLNFTRIAQHGHALLTRQYELKDTPETGDENVGAGSSDHVKSDNEEETDMDNKLDSSDNEEDIQHGISRSLLDFYGGVFLENGLLNPYRHEYSHLRMKGSSPSDDLATSTASPSSAPPAYSSPHQGTMSRYSLARPSPGPNRGYAAALDPRAHTDLPIRHSTPERGNLSAVVALDSEEGLPADIFWTMFVLCRGCRHIMTGSNYGDHVCDLTM</sequence>
<feature type="region of interest" description="Disordered" evidence="1">
    <location>
        <begin position="135"/>
        <end position="173"/>
    </location>
</feature>
<gene>
    <name evidence="2" type="ORF">D9615_008378</name>
</gene>
<organism evidence="2 3">
    <name type="scientific">Tricholomella constricta</name>
    <dbReference type="NCBI Taxonomy" id="117010"/>
    <lineage>
        <taxon>Eukaryota</taxon>
        <taxon>Fungi</taxon>
        <taxon>Dikarya</taxon>
        <taxon>Basidiomycota</taxon>
        <taxon>Agaricomycotina</taxon>
        <taxon>Agaricomycetes</taxon>
        <taxon>Agaricomycetidae</taxon>
        <taxon>Agaricales</taxon>
        <taxon>Tricholomatineae</taxon>
        <taxon>Lyophyllaceae</taxon>
        <taxon>Tricholomella</taxon>
    </lineage>
</organism>
<dbReference type="AlphaFoldDB" id="A0A8H5M4V3"/>
<feature type="region of interest" description="Disordered" evidence="1">
    <location>
        <begin position="1"/>
        <end position="35"/>
    </location>
</feature>
<feature type="compositionally biased region" description="Low complexity" evidence="1">
    <location>
        <begin position="218"/>
        <end position="234"/>
    </location>
</feature>
<name>A0A8H5M4V3_9AGAR</name>
<evidence type="ECO:0000256" key="1">
    <source>
        <dbReference type="SAM" id="MobiDB-lite"/>
    </source>
</evidence>
<dbReference type="EMBL" id="JAACJP010000011">
    <property type="protein sequence ID" value="KAF5381275.1"/>
    <property type="molecule type" value="Genomic_DNA"/>
</dbReference>
<comment type="caution">
    <text evidence="2">The sequence shown here is derived from an EMBL/GenBank/DDBJ whole genome shotgun (WGS) entry which is preliminary data.</text>
</comment>
<evidence type="ECO:0000313" key="3">
    <source>
        <dbReference type="Proteomes" id="UP000565441"/>
    </source>
</evidence>
<accession>A0A8H5M4V3</accession>
<keyword evidence="3" id="KW-1185">Reference proteome</keyword>
<feature type="compositionally biased region" description="Polar residues" evidence="1">
    <location>
        <begin position="11"/>
        <end position="32"/>
    </location>
</feature>
<dbReference type="Proteomes" id="UP000565441">
    <property type="component" value="Unassembled WGS sequence"/>
</dbReference>
<reference evidence="2 3" key="1">
    <citation type="journal article" date="2020" name="ISME J.">
        <title>Uncovering the hidden diversity of litter-decomposition mechanisms in mushroom-forming fungi.</title>
        <authorList>
            <person name="Floudas D."/>
            <person name="Bentzer J."/>
            <person name="Ahren D."/>
            <person name="Johansson T."/>
            <person name="Persson P."/>
            <person name="Tunlid A."/>
        </authorList>
    </citation>
    <scope>NUCLEOTIDE SEQUENCE [LARGE SCALE GENOMIC DNA]</scope>
    <source>
        <strain evidence="2 3">CBS 661.87</strain>
    </source>
</reference>
<feature type="compositionally biased region" description="Basic residues" evidence="1">
    <location>
        <begin position="1"/>
        <end position="10"/>
    </location>
</feature>
<evidence type="ECO:0000313" key="2">
    <source>
        <dbReference type="EMBL" id="KAF5381275.1"/>
    </source>
</evidence>
<proteinExistence type="predicted"/>
<dbReference type="OrthoDB" id="3071415at2759"/>